<evidence type="ECO:0000313" key="1">
    <source>
        <dbReference type="EMBL" id="KAH6925983.1"/>
    </source>
</evidence>
<reference evidence="1" key="1">
    <citation type="submission" date="2020-05" db="EMBL/GenBank/DDBJ databases">
        <title>Large-scale comparative analyses of tick genomes elucidate their genetic diversity and vector capacities.</title>
        <authorList>
            <person name="Jia N."/>
            <person name="Wang J."/>
            <person name="Shi W."/>
            <person name="Du L."/>
            <person name="Sun Y."/>
            <person name="Zhan W."/>
            <person name="Jiang J."/>
            <person name="Wang Q."/>
            <person name="Zhang B."/>
            <person name="Ji P."/>
            <person name="Sakyi L.B."/>
            <person name="Cui X."/>
            <person name="Yuan T."/>
            <person name="Jiang B."/>
            <person name="Yang W."/>
            <person name="Lam T.T.-Y."/>
            <person name="Chang Q."/>
            <person name="Ding S."/>
            <person name="Wang X."/>
            <person name="Zhu J."/>
            <person name="Ruan X."/>
            <person name="Zhao L."/>
            <person name="Wei J."/>
            <person name="Que T."/>
            <person name="Du C."/>
            <person name="Cheng J."/>
            <person name="Dai P."/>
            <person name="Han X."/>
            <person name="Huang E."/>
            <person name="Gao Y."/>
            <person name="Liu J."/>
            <person name="Shao H."/>
            <person name="Ye R."/>
            <person name="Li L."/>
            <person name="Wei W."/>
            <person name="Wang X."/>
            <person name="Wang C."/>
            <person name="Yang T."/>
            <person name="Huo Q."/>
            <person name="Li W."/>
            <person name="Guo W."/>
            <person name="Chen H."/>
            <person name="Zhou L."/>
            <person name="Ni X."/>
            <person name="Tian J."/>
            <person name="Zhou Y."/>
            <person name="Sheng Y."/>
            <person name="Liu T."/>
            <person name="Pan Y."/>
            <person name="Xia L."/>
            <person name="Li J."/>
            <person name="Zhao F."/>
            <person name="Cao W."/>
        </authorList>
    </citation>
    <scope>NUCLEOTIDE SEQUENCE</scope>
    <source>
        <strain evidence="1">Hyas-2018</strain>
    </source>
</reference>
<comment type="caution">
    <text evidence="1">The sequence shown here is derived from an EMBL/GenBank/DDBJ whole genome shotgun (WGS) entry which is preliminary data.</text>
</comment>
<name>A0ACB7RX56_HYAAI</name>
<organism evidence="1 2">
    <name type="scientific">Hyalomma asiaticum</name>
    <name type="common">Tick</name>
    <dbReference type="NCBI Taxonomy" id="266040"/>
    <lineage>
        <taxon>Eukaryota</taxon>
        <taxon>Metazoa</taxon>
        <taxon>Ecdysozoa</taxon>
        <taxon>Arthropoda</taxon>
        <taxon>Chelicerata</taxon>
        <taxon>Arachnida</taxon>
        <taxon>Acari</taxon>
        <taxon>Parasitiformes</taxon>
        <taxon>Ixodida</taxon>
        <taxon>Ixodoidea</taxon>
        <taxon>Ixodidae</taxon>
        <taxon>Hyalomminae</taxon>
        <taxon>Hyalomma</taxon>
    </lineage>
</organism>
<protein>
    <submittedName>
        <fullName evidence="1">Uncharacterized protein</fullName>
    </submittedName>
</protein>
<gene>
    <name evidence="1" type="ORF">HPB50_012918</name>
</gene>
<sequence>MLLPSAPPCTVPQAVCQCGDSEWKLAQLKRQLKAAALRKREPRFELGAGREGAVLAATAAKSLNFISPPTAVVSQILLLSVVEKFKDKPVPLTLSLTILLERSSM</sequence>
<dbReference type="EMBL" id="CM023487">
    <property type="protein sequence ID" value="KAH6925983.1"/>
    <property type="molecule type" value="Genomic_DNA"/>
</dbReference>
<accession>A0ACB7RX56</accession>
<keyword evidence="2" id="KW-1185">Reference proteome</keyword>
<evidence type="ECO:0000313" key="2">
    <source>
        <dbReference type="Proteomes" id="UP000821845"/>
    </source>
</evidence>
<dbReference type="Proteomes" id="UP000821845">
    <property type="component" value="Chromosome 7"/>
</dbReference>
<proteinExistence type="predicted"/>